<accession>A0A0E9V7E5</accession>
<organism evidence="1">
    <name type="scientific">Anguilla anguilla</name>
    <name type="common">European freshwater eel</name>
    <name type="synonym">Muraena anguilla</name>
    <dbReference type="NCBI Taxonomy" id="7936"/>
    <lineage>
        <taxon>Eukaryota</taxon>
        <taxon>Metazoa</taxon>
        <taxon>Chordata</taxon>
        <taxon>Craniata</taxon>
        <taxon>Vertebrata</taxon>
        <taxon>Euteleostomi</taxon>
        <taxon>Actinopterygii</taxon>
        <taxon>Neopterygii</taxon>
        <taxon>Teleostei</taxon>
        <taxon>Anguilliformes</taxon>
        <taxon>Anguillidae</taxon>
        <taxon>Anguilla</taxon>
    </lineage>
</organism>
<name>A0A0E9V7E5_ANGAN</name>
<evidence type="ECO:0000313" key="1">
    <source>
        <dbReference type="EMBL" id="JAH73962.1"/>
    </source>
</evidence>
<sequence length="42" mass="4675">MQIFKNWNAGALVSPSPDHVAQQIVTDLVVWVNVNLCTPIKK</sequence>
<proteinExistence type="predicted"/>
<reference evidence="1" key="2">
    <citation type="journal article" date="2015" name="Fish Shellfish Immunol.">
        <title>Early steps in the European eel (Anguilla anguilla)-Vibrio vulnificus interaction in the gills: Role of the RtxA13 toxin.</title>
        <authorList>
            <person name="Callol A."/>
            <person name="Pajuelo D."/>
            <person name="Ebbesson L."/>
            <person name="Teles M."/>
            <person name="MacKenzie S."/>
            <person name="Amaro C."/>
        </authorList>
    </citation>
    <scope>NUCLEOTIDE SEQUENCE</scope>
</reference>
<dbReference type="EMBL" id="GBXM01034615">
    <property type="protein sequence ID" value="JAH73962.1"/>
    <property type="molecule type" value="Transcribed_RNA"/>
</dbReference>
<protein>
    <submittedName>
        <fullName evidence="1">Uncharacterized protein</fullName>
    </submittedName>
</protein>
<reference evidence="1" key="1">
    <citation type="submission" date="2014-11" db="EMBL/GenBank/DDBJ databases">
        <authorList>
            <person name="Amaro Gonzalez C."/>
        </authorList>
    </citation>
    <scope>NUCLEOTIDE SEQUENCE</scope>
</reference>
<dbReference type="AlphaFoldDB" id="A0A0E9V7E5"/>